<reference evidence="3" key="1">
    <citation type="journal article" date="2017" name="Nat. Commun.">
        <title>The asparagus genome sheds light on the origin and evolution of a young Y chromosome.</title>
        <authorList>
            <person name="Harkess A."/>
            <person name="Zhou J."/>
            <person name="Xu C."/>
            <person name="Bowers J.E."/>
            <person name="Van der Hulst R."/>
            <person name="Ayyampalayam S."/>
            <person name="Mercati F."/>
            <person name="Riccardi P."/>
            <person name="McKain M.R."/>
            <person name="Kakrana A."/>
            <person name="Tang H."/>
            <person name="Ray J."/>
            <person name="Groenendijk J."/>
            <person name="Arikit S."/>
            <person name="Mathioni S.M."/>
            <person name="Nakano M."/>
            <person name="Shan H."/>
            <person name="Telgmann-Rauber A."/>
            <person name="Kanno A."/>
            <person name="Yue Z."/>
            <person name="Chen H."/>
            <person name="Li W."/>
            <person name="Chen Y."/>
            <person name="Xu X."/>
            <person name="Zhang Y."/>
            <person name="Luo S."/>
            <person name="Chen H."/>
            <person name="Gao J."/>
            <person name="Mao Z."/>
            <person name="Pires J.C."/>
            <person name="Luo M."/>
            <person name="Kudrna D."/>
            <person name="Wing R.A."/>
            <person name="Meyers B.C."/>
            <person name="Yi K."/>
            <person name="Kong H."/>
            <person name="Lavrijsen P."/>
            <person name="Sunseri F."/>
            <person name="Falavigna A."/>
            <person name="Ye Y."/>
            <person name="Leebens-Mack J.H."/>
            <person name="Chen G."/>
        </authorList>
    </citation>
    <scope>NUCLEOTIDE SEQUENCE [LARGE SCALE GENOMIC DNA]</scope>
    <source>
        <strain evidence="3">cv. DH0086</strain>
    </source>
</reference>
<name>A0A5P1F633_ASPOF</name>
<sequence length="163" mass="17632">MATPLGKSFSDEEVVVQSDVHLTGTTVETLVIEFDQAKFEEVISSGSLSLKAMRKIHKVSKKTKTPTVAPMPKKAFSFNQGCSNSPSPDGVGSVSAKPVPIRRLLLNRSQGSSGSNHLEPYHPINLFISYNKSKLLNKFSDLVADVALAKAGQHDIGRGFVKH</sequence>
<accession>A0A5P1F633</accession>
<dbReference type="Gramene" id="ONK73845">
    <property type="protein sequence ID" value="ONK73845"/>
    <property type="gene ID" value="A4U43_C03F170"/>
</dbReference>
<organism evidence="2 3">
    <name type="scientific">Asparagus officinalis</name>
    <name type="common">Garden asparagus</name>
    <dbReference type="NCBI Taxonomy" id="4686"/>
    <lineage>
        <taxon>Eukaryota</taxon>
        <taxon>Viridiplantae</taxon>
        <taxon>Streptophyta</taxon>
        <taxon>Embryophyta</taxon>
        <taxon>Tracheophyta</taxon>
        <taxon>Spermatophyta</taxon>
        <taxon>Magnoliopsida</taxon>
        <taxon>Liliopsida</taxon>
        <taxon>Asparagales</taxon>
        <taxon>Asparagaceae</taxon>
        <taxon>Asparagoideae</taxon>
        <taxon>Asparagus</taxon>
    </lineage>
</organism>
<proteinExistence type="predicted"/>
<dbReference type="EMBL" id="CM007383">
    <property type="protein sequence ID" value="ONK73845.1"/>
    <property type="molecule type" value="Genomic_DNA"/>
</dbReference>
<feature type="region of interest" description="Disordered" evidence="1">
    <location>
        <begin position="61"/>
        <end position="94"/>
    </location>
</feature>
<evidence type="ECO:0000256" key="1">
    <source>
        <dbReference type="SAM" id="MobiDB-lite"/>
    </source>
</evidence>
<feature type="compositionally biased region" description="Polar residues" evidence="1">
    <location>
        <begin position="77"/>
        <end position="87"/>
    </location>
</feature>
<dbReference type="Proteomes" id="UP000243459">
    <property type="component" value="Chromosome 3"/>
</dbReference>
<keyword evidence="3" id="KW-1185">Reference proteome</keyword>
<evidence type="ECO:0000313" key="3">
    <source>
        <dbReference type="Proteomes" id="UP000243459"/>
    </source>
</evidence>
<dbReference type="AlphaFoldDB" id="A0A5P1F633"/>
<evidence type="ECO:0000313" key="2">
    <source>
        <dbReference type="EMBL" id="ONK73845.1"/>
    </source>
</evidence>
<gene>
    <name evidence="2" type="ORF">A4U43_C03F170</name>
</gene>
<protein>
    <submittedName>
        <fullName evidence="2">Uncharacterized protein</fullName>
    </submittedName>
</protein>